<feature type="coiled-coil region" evidence="12">
    <location>
        <begin position="184"/>
        <end position="434"/>
    </location>
</feature>
<keyword evidence="6" id="KW-0963">Cytoplasm</keyword>
<evidence type="ECO:0000256" key="10">
    <source>
        <dbReference type="ARBA" id="ARBA00023054"/>
    </source>
</evidence>
<dbReference type="CDD" id="cd22222">
    <property type="entry name" value="HkD_Hook"/>
    <property type="match status" value="1"/>
</dbReference>
<comment type="similarity">
    <text evidence="3">Belongs to the hook family.</text>
</comment>
<evidence type="ECO:0000256" key="6">
    <source>
        <dbReference type="ARBA" id="ARBA00022490"/>
    </source>
</evidence>
<dbReference type="FunCoup" id="A0A6J0BX41">
    <property type="interactions" value="500"/>
</dbReference>
<comment type="subunit">
    <text evidence="4">Homodimer. Interacts with microtubules via its N-terminus.</text>
</comment>
<evidence type="ECO:0000256" key="4">
    <source>
        <dbReference type="ARBA" id="ARBA00011241"/>
    </source>
</evidence>
<protein>
    <recommendedName>
        <fullName evidence="5">Protein hook</fullName>
    </recommendedName>
</protein>
<dbReference type="PROSITE" id="PS50021">
    <property type="entry name" value="CH"/>
    <property type="match status" value="1"/>
</dbReference>
<evidence type="ECO:0000256" key="12">
    <source>
        <dbReference type="SAM" id="Coils"/>
    </source>
</evidence>
<keyword evidence="14" id="KW-1185">Reference proteome</keyword>
<dbReference type="PANTHER" id="PTHR18947">
    <property type="entry name" value="HOOK PROTEINS"/>
    <property type="match status" value="1"/>
</dbReference>
<keyword evidence="10 12" id="KW-0175">Coiled coil</keyword>
<dbReference type="CTD" id="35169"/>
<evidence type="ECO:0000256" key="8">
    <source>
        <dbReference type="ARBA" id="ARBA00022701"/>
    </source>
</evidence>
<evidence type="ECO:0000256" key="3">
    <source>
        <dbReference type="ARBA" id="ARBA00006946"/>
    </source>
</evidence>
<dbReference type="GO" id="GO:0005768">
    <property type="term" value="C:endosome"/>
    <property type="evidence" value="ECO:0007669"/>
    <property type="project" value="UniProtKB-SubCell"/>
</dbReference>
<dbReference type="GO" id="GO:0006897">
    <property type="term" value="P:endocytosis"/>
    <property type="evidence" value="ECO:0007669"/>
    <property type="project" value="UniProtKB-KW"/>
</dbReference>
<dbReference type="GO" id="GO:0051959">
    <property type="term" value="F:dynein light intermediate chain binding"/>
    <property type="evidence" value="ECO:0007669"/>
    <property type="project" value="TreeGrafter"/>
</dbReference>
<proteinExistence type="inferred from homology"/>
<keyword evidence="11" id="KW-0206">Cytoskeleton</keyword>
<dbReference type="GeneID" id="107223495"/>
<comment type="subcellular location">
    <subcellularLocation>
        <location evidence="2">Cytoplasm</location>
        <location evidence="2">Cytoskeleton</location>
    </subcellularLocation>
    <subcellularLocation>
        <location evidence="1">Endosome</location>
    </subcellularLocation>
</comment>
<dbReference type="Gene3D" id="1.10.418.10">
    <property type="entry name" value="Calponin-like domain"/>
    <property type="match status" value="1"/>
</dbReference>
<dbReference type="AlphaFoldDB" id="A0A6J0BX41"/>
<dbReference type="FunFam" id="1.10.418.10:FF:000024">
    <property type="entry name" value="Hook homolog 3 (Drosophila)"/>
    <property type="match status" value="1"/>
</dbReference>
<dbReference type="InterPro" id="IPR043936">
    <property type="entry name" value="HOOK_N"/>
</dbReference>
<sequence>MNNQQLGSLIKWLDTFELQAAHSTPEDISDGVAMAEALAQIAPEWFTAVWRSKIKTEVSSNWRLKVSNLKKIIEAVTEYYVECLNQQLSGYVKPDATKIGEHCDHNELRRLLQLILGCAVNCNQKQQYITRIMGMEEVVQQVIMQSIQELEGCMQGPRLSLGASLNFESLDFGDGTQQRLLVELQAAIDSRDQLAQRCHELDQQLSLLQEEKAGLIAETKKLQERLDEFENPEDSGSSLKYSGLRKQLESLKDEMFKMESSRDDYRLKVELLEKEVLDLHSKQEDLQKAADKANHLKDEVDALRETADKVTKYELTIESYKKKMEDLSDLRRQVKILEDKNMEYVQANMEYEEEAKRASMLRNHLELCKKQLAEVNRKLDEESNKSDKLQFESKKMEAKLNAVQRERDRLIIERDALKENNEELKCTQLQAAENSAKPSDVDAVENTEMIPPEVKEKLLRLQHENKMLKLTQKGTEDKVPSVQALLDDSAEILNTLRGQNRKANQRIIELENQLEEVKESQVGGESKGDSAGLQKKINQLMEEVRRLQIECERLNVQQEEREATIQSQKQKIFTLQESLTRKECENAALDDRHKKYVEKAKNVLKSLELKPIASSSSELLMLRNQVMEKQKIIEEMEKSYKENKLLKEMEEKLMVTAFHRLGFACHKEAVDQHLAALGAGQGQSFLARQRQPSARKAFHPSYNSK</sequence>
<dbReference type="GO" id="GO:0031122">
    <property type="term" value="P:cytoplasmic microtubule organization"/>
    <property type="evidence" value="ECO:0007669"/>
    <property type="project" value="InterPro"/>
</dbReference>
<evidence type="ECO:0000256" key="11">
    <source>
        <dbReference type="ARBA" id="ARBA00023212"/>
    </source>
</evidence>
<dbReference type="PANTHER" id="PTHR18947:SF39">
    <property type="entry name" value="PROTEIN HOOK"/>
    <property type="match status" value="1"/>
</dbReference>
<feature type="domain" description="Calponin-homology (CH)" evidence="13">
    <location>
        <begin position="3"/>
        <end position="119"/>
    </location>
</feature>
<accession>A0A6J0BX41</accession>
<dbReference type="KEGG" id="nlo:107223495"/>
<organism evidence="15">
    <name type="scientific">Neodiprion lecontei</name>
    <name type="common">Redheaded pine sawfly</name>
    <dbReference type="NCBI Taxonomy" id="441921"/>
    <lineage>
        <taxon>Eukaryota</taxon>
        <taxon>Metazoa</taxon>
        <taxon>Ecdysozoa</taxon>
        <taxon>Arthropoda</taxon>
        <taxon>Hexapoda</taxon>
        <taxon>Insecta</taxon>
        <taxon>Pterygota</taxon>
        <taxon>Neoptera</taxon>
        <taxon>Endopterygota</taxon>
        <taxon>Hymenoptera</taxon>
        <taxon>Tenthredinoidea</taxon>
        <taxon>Diprionidae</taxon>
        <taxon>Diprioninae</taxon>
        <taxon>Neodiprion</taxon>
    </lineage>
</organism>
<dbReference type="SUPFAM" id="SSF116907">
    <property type="entry name" value="Hook domain"/>
    <property type="match status" value="1"/>
</dbReference>
<dbReference type="RefSeq" id="XP_015518663.1">
    <property type="nucleotide sequence ID" value="XM_015663177.2"/>
</dbReference>
<keyword evidence="9" id="KW-0967">Endosome</keyword>
<name>A0A6J0BX41_NEOLC</name>
<feature type="coiled-coil region" evidence="12">
    <location>
        <begin position="493"/>
        <end position="564"/>
    </location>
</feature>
<dbReference type="OrthoDB" id="49395at2759"/>
<evidence type="ECO:0000256" key="9">
    <source>
        <dbReference type="ARBA" id="ARBA00022753"/>
    </source>
</evidence>
<dbReference type="InterPro" id="IPR001715">
    <property type="entry name" value="CH_dom"/>
</dbReference>
<evidence type="ECO:0000256" key="2">
    <source>
        <dbReference type="ARBA" id="ARBA00004245"/>
    </source>
</evidence>
<keyword evidence="8" id="KW-0493">Microtubule</keyword>
<gene>
    <name evidence="15" type="primary">LOC107223495</name>
</gene>
<evidence type="ECO:0000256" key="1">
    <source>
        <dbReference type="ARBA" id="ARBA00004177"/>
    </source>
</evidence>
<dbReference type="GO" id="GO:0008017">
    <property type="term" value="F:microtubule binding"/>
    <property type="evidence" value="ECO:0007669"/>
    <property type="project" value="InterPro"/>
</dbReference>
<evidence type="ECO:0000313" key="15">
    <source>
        <dbReference type="RefSeq" id="XP_015518663.1"/>
    </source>
</evidence>
<dbReference type="GO" id="GO:0030705">
    <property type="term" value="P:cytoskeleton-dependent intracellular transport"/>
    <property type="evidence" value="ECO:0007669"/>
    <property type="project" value="InterPro"/>
</dbReference>
<evidence type="ECO:0000259" key="13">
    <source>
        <dbReference type="PROSITE" id="PS50021"/>
    </source>
</evidence>
<dbReference type="Proteomes" id="UP000829291">
    <property type="component" value="Chromosome 7"/>
</dbReference>
<dbReference type="Pfam" id="PF05622">
    <property type="entry name" value="HOOK"/>
    <property type="match status" value="1"/>
</dbReference>
<dbReference type="InterPro" id="IPR036872">
    <property type="entry name" value="CH_dom_sf"/>
</dbReference>
<dbReference type="GO" id="GO:0005874">
    <property type="term" value="C:microtubule"/>
    <property type="evidence" value="ECO:0007669"/>
    <property type="project" value="UniProtKB-KW"/>
</dbReference>
<dbReference type="InParanoid" id="A0A6J0BX41"/>
<dbReference type="GO" id="GO:0005813">
    <property type="term" value="C:centrosome"/>
    <property type="evidence" value="ECO:0007669"/>
    <property type="project" value="TreeGrafter"/>
</dbReference>
<keyword evidence="7" id="KW-0254">Endocytosis</keyword>
<evidence type="ECO:0000256" key="7">
    <source>
        <dbReference type="ARBA" id="ARBA00022583"/>
    </source>
</evidence>
<reference evidence="15" key="1">
    <citation type="submission" date="2025-08" db="UniProtKB">
        <authorList>
            <consortium name="RefSeq"/>
        </authorList>
    </citation>
    <scope>IDENTIFICATION</scope>
    <source>
        <tissue evidence="15">Thorax and Abdomen</tissue>
    </source>
</reference>
<dbReference type="InterPro" id="IPR008636">
    <property type="entry name" value="Hook_C"/>
</dbReference>
<evidence type="ECO:0000256" key="5">
    <source>
        <dbReference type="ARBA" id="ARBA00018971"/>
    </source>
</evidence>
<evidence type="ECO:0000313" key="14">
    <source>
        <dbReference type="Proteomes" id="UP000829291"/>
    </source>
</evidence>
<dbReference type="Pfam" id="PF19047">
    <property type="entry name" value="HOOK_N"/>
    <property type="match status" value="1"/>
</dbReference>